<dbReference type="InterPro" id="IPR036899">
    <property type="entry name" value="Ribosomal_uL13_sf"/>
</dbReference>
<proteinExistence type="inferred from homology"/>
<accession>A0A061SE45</accession>
<dbReference type="InterPro" id="IPR005822">
    <property type="entry name" value="Ribosomal_uL13"/>
</dbReference>
<dbReference type="AlphaFoldDB" id="A0A061SE45"/>
<dbReference type="EMBL" id="GBEZ01004182">
    <property type="protein sequence ID" value="JAC81016.1"/>
    <property type="molecule type" value="Transcribed_RNA"/>
</dbReference>
<comment type="similarity">
    <text evidence="1">Belongs to the universal ribosomal protein uL13 family.</text>
</comment>
<dbReference type="NCBIfam" id="TIGR01077">
    <property type="entry name" value="L13_A_E"/>
    <property type="match status" value="1"/>
</dbReference>
<dbReference type="CDD" id="cd00392">
    <property type="entry name" value="Ribosomal_L13"/>
    <property type="match status" value="1"/>
</dbReference>
<evidence type="ECO:0000256" key="2">
    <source>
        <dbReference type="ARBA" id="ARBA00022980"/>
    </source>
</evidence>
<dbReference type="GO" id="GO:0003735">
    <property type="term" value="F:structural constituent of ribosome"/>
    <property type="evidence" value="ECO:0007669"/>
    <property type="project" value="InterPro"/>
</dbReference>
<keyword evidence="3" id="KW-0687">Ribonucleoprotein</keyword>
<name>A0A061SE45_9CHLO</name>
<reference evidence="4" key="1">
    <citation type="submission" date="2014-05" db="EMBL/GenBank/DDBJ databases">
        <title>The transcriptome of the halophilic microalga Tetraselmis sp. GSL018 isolated from the Great Salt Lake, Utah.</title>
        <authorList>
            <person name="Jinkerson R.E."/>
            <person name="D'Adamo S."/>
            <person name="Posewitz M.C."/>
        </authorList>
    </citation>
    <scope>NUCLEOTIDE SEQUENCE</scope>
    <source>
        <strain evidence="4">GSL018</strain>
    </source>
</reference>
<dbReference type="GO" id="GO:0022625">
    <property type="term" value="C:cytosolic large ribosomal subunit"/>
    <property type="evidence" value="ECO:0007669"/>
    <property type="project" value="TreeGrafter"/>
</dbReference>
<dbReference type="PANTHER" id="PTHR11545">
    <property type="entry name" value="RIBOSOMAL PROTEIN L13"/>
    <property type="match status" value="1"/>
</dbReference>
<keyword evidence="2 4" id="KW-0689">Ribosomal protein</keyword>
<evidence type="ECO:0000256" key="3">
    <source>
        <dbReference type="ARBA" id="ARBA00023274"/>
    </source>
</evidence>
<organism evidence="4">
    <name type="scientific">Tetraselmis sp. GSL018</name>
    <dbReference type="NCBI Taxonomy" id="582737"/>
    <lineage>
        <taxon>Eukaryota</taxon>
        <taxon>Viridiplantae</taxon>
        <taxon>Chlorophyta</taxon>
        <taxon>core chlorophytes</taxon>
        <taxon>Chlorodendrophyceae</taxon>
        <taxon>Chlorodendrales</taxon>
        <taxon>Chlorodendraceae</taxon>
        <taxon>Tetraselmis</taxon>
    </lineage>
</organism>
<dbReference type="Gene3D" id="3.90.1180.10">
    <property type="entry name" value="Ribosomal protein L13"/>
    <property type="match status" value="1"/>
</dbReference>
<dbReference type="SUPFAM" id="SSF52161">
    <property type="entry name" value="Ribosomal protein L13"/>
    <property type="match status" value="1"/>
</dbReference>
<dbReference type="PANTHER" id="PTHR11545:SF3">
    <property type="entry name" value="LARGE RIBOSOMAL SUBUNIT PROTEIN UL13"/>
    <property type="match status" value="1"/>
</dbReference>
<dbReference type="GO" id="GO:0003729">
    <property type="term" value="F:mRNA binding"/>
    <property type="evidence" value="ECO:0007669"/>
    <property type="project" value="TreeGrafter"/>
</dbReference>
<dbReference type="HAMAP" id="MF_01366">
    <property type="entry name" value="Ribosomal_uL13"/>
    <property type="match status" value="1"/>
</dbReference>
<sequence length="185" mass="20891">MTKPVIIDCRAHLLGRLASIIAKQLLNGEHVVCVRCEEIAISGGLVRQRMKYERFLQKRHHTNPKKGPFHYRAPSRILWRTIRGMVPLKTKRGAAALDRLKCFEGVPAPYDTQKRVVVPDALRILRLAAGHKFCTLKELSTSVGWKHGETVAELEAARKEKAKAYYEEKKKLTAMRAKALAQVAA</sequence>
<dbReference type="InterPro" id="IPR005755">
    <property type="entry name" value="Ribosomal_uL13_euk/arc"/>
</dbReference>
<protein>
    <submittedName>
        <fullName evidence="4">Large subunit ribosomal protein L13Ae</fullName>
    </submittedName>
</protein>
<evidence type="ECO:0000256" key="1">
    <source>
        <dbReference type="ARBA" id="ARBA00006227"/>
    </source>
</evidence>
<gene>
    <name evidence="4" type="primary">RPL13A</name>
    <name evidence="4" type="ORF">TSPGSL018_8876</name>
</gene>
<dbReference type="Gene3D" id="6.10.250.3250">
    <property type="match status" value="1"/>
</dbReference>
<dbReference type="GO" id="GO:0017148">
    <property type="term" value="P:negative regulation of translation"/>
    <property type="evidence" value="ECO:0007669"/>
    <property type="project" value="TreeGrafter"/>
</dbReference>
<dbReference type="GO" id="GO:0006412">
    <property type="term" value="P:translation"/>
    <property type="evidence" value="ECO:0007669"/>
    <property type="project" value="InterPro"/>
</dbReference>
<evidence type="ECO:0000313" key="4">
    <source>
        <dbReference type="EMBL" id="JAC81016.1"/>
    </source>
</evidence>
<dbReference type="Pfam" id="PF00572">
    <property type="entry name" value="Ribosomal_L13"/>
    <property type="match status" value="1"/>
</dbReference>
<dbReference type="FunFam" id="3.90.1180.10:FF:000002">
    <property type="entry name" value="60S ribosomal protein L16"/>
    <property type="match status" value="1"/>
</dbReference>